<evidence type="ECO:0000256" key="1">
    <source>
        <dbReference type="ARBA" id="ARBA00010578"/>
    </source>
</evidence>
<dbReference type="AlphaFoldDB" id="A0A438EMR3"/>
<gene>
    <name evidence="6" type="primary">SEC5A_2</name>
    <name evidence="6" type="ORF">CK203_080993</name>
</gene>
<evidence type="ECO:0000259" key="5">
    <source>
        <dbReference type="Pfam" id="PF15469"/>
    </source>
</evidence>
<keyword evidence="3 4" id="KW-0268">Exocytosis</keyword>
<dbReference type="InterPro" id="IPR039481">
    <property type="entry name" value="EXOC2/Sec5_N_dom"/>
</dbReference>
<organism evidence="6 7">
    <name type="scientific">Vitis vinifera</name>
    <name type="common">Grape</name>
    <dbReference type="NCBI Taxonomy" id="29760"/>
    <lineage>
        <taxon>Eukaryota</taxon>
        <taxon>Viridiplantae</taxon>
        <taxon>Streptophyta</taxon>
        <taxon>Embryophyta</taxon>
        <taxon>Tracheophyta</taxon>
        <taxon>Spermatophyta</taxon>
        <taxon>Magnoliopsida</taxon>
        <taxon>eudicotyledons</taxon>
        <taxon>Gunneridae</taxon>
        <taxon>Pentapetalae</taxon>
        <taxon>rosids</taxon>
        <taxon>Vitales</taxon>
        <taxon>Vitaceae</taxon>
        <taxon>Viteae</taxon>
        <taxon>Vitis</taxon>
    </lineage>
</organism>
<evidence type="ECO:0000313" key="7">
    <source>
        <dbReference type="Proteomes" id="UP000288805"/>
    </source>
</evidence>
<name>A0A438EMR3_VITVI</name>
<keyword evidence="4" id="KW-0653">Protein transport</keyword>
<dbReference type="PANTHER" id="PTHR13043:SF1">
    <property type="entry name" value="EXOCYST COMPLEX COMPONENT 2"/>
    <property type="match status" value="1"/>
</dbReference>
<protein>
    <recommendedName>
        <fullName evidence="4">Exocyst complex component SEC5</fullName>
    </recommendedName>
</protein>
<dbReference type="GO" id="GO:0015031">
    <property type="term" value="P:protein transport"/>
    <property type="evidence" value="ECO:0007669"/>
    <property type="project" value="UniProtKB-KW"/>
</dbReference>
<dbReference type="GO" id="GO:0006887">
    <property type="term" value="P:exocytosis"/>
    <property type="evidence" value="ECO:0007669"/>
    <property type="project" value="UniProtKB-KW"/>
</dbReference>
<evidence type="ECO:0000313" key="6">
    <source>
        <dbReference type="EMBL" id="RVW49033.1"/>
    </source>
</evidence>
<evidence type="ECO:0000256" key="4">
    <source>
        <dbReference type="RuleBase" id="RU365069"/>
    </source>
</evidence>
<dbReference type="EMBL" id="QGNW01001235">
    <property type="protein sequence ID" value="RVW49033.1"/>
    <property type="molecule type" value="Genomic_DNA"/>
</dbReference>
<accession>A0A438EMR3</accession>
<comment type="subunit">
    <text evidence="4">Component of the exocyst complex.</text>
</comment>
<evidence type="ECO:0000256" key="3">
    <source>
        <dbReference type="ARBA" id="ARBA00022483"/>
    </source>
</evidence>
<comment type="caution">
    <text evidence="6">The sequence shown here is derived from an EMBL/GenBank/DDBJ whole genome shotgun (WGS) entry which is preliminary data.</text>
</comment>
<dbReference type="PANTHER" id="PTHR13043">
    <property type="entry name" value="EXOCYST COMPLEX COMPONENT SEC5"/>
    <property type="match status" value="1"/>
</dbReference>
<dbReference type="GO" id="GO:0000145">
    <property type="term" value="C:exocyst"/>
    <property type="evidence" value="ECO:0007669"/>
    <property type="project" value="UniProtKB-UniRule"/>
</dbReference>
<dbReference type="GO" id="GO:0006893">
    <property type="term" value="P:Golgi to plasma membrane transport"/>
    <property type="evidence" value="ECO:0007669"/>
    <property type="project" value="UniProtKB-UniRule"/>
</dbReference>
<evidence type="ECO:0000256" key="2">
    <source>
        <dbReference type="ARBA" id="ARBA00022448"/>
    </source>
</evidence>
<feature type="domain" description="Exocyst complex component EXOC2/Sec5 N-terminal" evidence="5">
    <location>
        <begin position="7"/>
        <end position="226"/>
    </location>
</feature>
<reference evidence="6 7" key="1">
    <citation type="journal article" date="2018" name="PLoS Genet.">
        <title>Population sequencing reveals clonal diversity and ancestral inbreeding in the grapevine cultivar Chardonnay.</title>
        <authorList>
            <person name="Roach M.J."/>
            <person name="Johnson D.L."/>
            <person name="Bohlmann J."/>
            <person name="van Vuuren H.J."/>
            <person name="Jones S.J."/>
            <person name="Pretorius I.S."/>
            <person name="Schmidt S.A."/>
            <person name="Borneman A.R."/>
        </authorList>
    </citation>
    <scope>NUCLEOTIDE SEQUENCE [LARGE SCALE GENOMIC DNA]</scope>
    <source>
        <strain evidence="7">cv. Chardonnay</strain>
        <tissue evidence="6">Leaf</tissue>
    </source>
</reference>
<dbReference type="Pfam" id="PF15469">
    <property type="entry name" value="Sec5"/>
    <property type="match status" value="1"/>
</dbReference>
<comment type="function">
    <text evidence="4">Component of the exocyst complex involved in the docking of exocytic vesicles with fusion sites on the plasma membrane.</text>
</comment>
<proteinExistence type="inferred from homology"/>
<dbReference type="Proteomes" id="UP000288805">
    <property type="component" value="Unassembled WGS sequence"/>
</dbReference>
<keyword evidence="2 4" id="KW-0813">Transport</keyword>
<dbReference type="InterPro" id="IPR029175">
    <property type="entry name" value="EXOC2/Sec5"/>
</dbReference>
<comment type="similarity">
    <text evidence="1 4">Belongs to the SEC5 family.</text>
</comment>
<sequence>MSETAIVEILKRVLEEVEKVMHEFKGMLYKSMEDPQIDLTDLENTVRLLLELEPESDPVWHYLNIQNHRIRGLLEKCTLDHESRMETLHDEIRERALSDAKWRQIQQDSNQSSEVDYSLTPGNTNLLVDSPQVGLTSEEVDALRGKYIRRLTAVLIHHIPAFWKVALSVFSGKFAKSSQVSAESNINTSASKTEEKVGDGKYSSHSLDEVAGMIRSTISAYEVKVTILSSITCFKLL</sequence>